<keyword evidence="3" id="KW-0488">Methylation</keyword>
<dbReference type="PROSITE" id="PS50885">
    <property type="entry name" value="HAMP"/>
    <property type="match status" value="1"/>
</dbReference>
<dbReference type="Gene3D" id="1.10.287.950">
    <property type="entry name" value="Methyl-accepting chemotaxis protein"/>
    <property type="match status" value="1"/>
</dbReference>
<reference evidence="17 18" key="1">
    <citation type="submission" date="2016-10" db="EMBL/GenBank/DDBJ databases">
        <authorList>
            <person name="de Groot N.N."/>
        </authorList>
    </citation>
    <scope>NUCLEOTIDE SEQUENCE [LARGE SCALE GENOMIC DNA]</scope>
    <source>
        <strain evidence="17 18">DSM 15893</strain>
    </source>
</reference>
<keyword evidence="5" id="KW-0997">Cell inner membrane</keyword>
<feature type="domain" description="HAMP" evidence="16">
    <location>
        <begin position="303"/>
        <end position="357"/>
    </location>
</feature>
<feature type="transmembrane region" description="Helical" evidence="13">
    <location>
        <begin position="283"/>
        <end position="302"/>
    </location>
</feature>
<dbReference type="SMART" id="SM00283">
    <property type="entry name" value="MA"/>
    <property type="match status" value="1"/>
</dbReference>
<dbReference type="Pfam" id="PF00672">
    <property type="entry name" value="HAMP"/>
    <property type="match status" value="1"/>
</dbReference>
<keyword evidence="2" id="KW-1003">Cell membrane</keyword>
<evidence type="ECO:0000256" key="2">
    <source>
        <dbReference type="ARBA" id="ARBA00022475"/>
    </source>
</evidence>
<proteinExistence type="inferred from homology"/>
<evidence type="ECO:0000256" key="1">
    <source>
        <dbReference type="ARBA" id="ARBA00004429"/>
    </source>
</evidence>
<comment type="subcellular location">
    <subcellularLocation>
        <location evidence="1">Cell inner membrane</location>
        <topology evidence="1">Multi-pass membrane protein</topology>
    </subcellularLocation>
</comment>
<evidence type="ECO:0000256" key="5">
    <source>
        <dbReference type="ARBA" id="ARBA00022519"/>
    </source>
</evidence>
<evidence type="ECO:0000259" key="15">
    <source>
        <dbReference type="PROSITE" id="PS50192"/>
    </source>
</evidence>
<sequence length="634" mass="68762">MQLTIKQKLIMAMITAVIASTAIISYQSLTKAHAMVEHRLLDNELPILLSNIRNEVEQSVQQLTSAAEQLANNPLTIAAVTEDAEPQSKQEIVATLVALKRQYQLTDASLANRKTGDYWNQDGFLRQLKPEDSSWFFKLVNSGKARTTSVYREDNGDLKLFVNYQDLSGATLAGLSRSMDNMVQFLNQFKIEQSGFVYMVSPDGKVQLHRNAQHMGGTNLSQMYQGNIQSLLNQRDFNLVFTKTKERDVLLASSYIPSLNWFVVAEVPSGEVYDELTNTAQQLIIISIIVCALFAVGAVFLASTITRPISDLAKVFRALGDGDGDLRQRLDASSQDEIGQLAQGFNGFVSKIHSVVSDVATTSDSLSHSANSVAEHAKTTQDNSLSQRDRTLQVVAAINQMGATVNEIAGNAAHAADSANHAANETAVGQDVVASAHRTINQLATDMNGMAEIIRSLADNTQHIGGILDVIRGVSEQTNLLALNAAIEAARAGEQGRGFAVVADEVRSLASRTAESTNEIQTMIDKLQQEAQNAVDAMETSQSLTVEGAHASENASAALAQINDQIVRISDINTQVATATEEQSTVVADINRNIEDINETTQNTADTAEHMARASAELRELSNALDTLVKRFTL</sequence>
<dbReference type="AlphaFoldDB" id="A0A1I5W5Z9"/>
<evidence type="ECO:0000256" key="4">
    <source>
        <dbReference type="ARBA" id="ARBA00022500"/>
    </source>
</evidence>
<organism evidence="17 18">
    <name type="scientific">Enterovibrio norvegicus DSM 15893</name>
    <dbReference type="NCBI Taxonomy" id="1121869"/>
    <lineage>
        <taxon>Bacteria</taxon>
        <taxon>Pseudomonadati</taxon>
        <taxon>Pseudomonadota</taxon>
        <taxon>Gammaproteobacteria</taxon>
        <taxon>Vibrionales</taxon>
        <taxon>Vibrionaceae</taxon>
        <taxon>Enterovibrio</taxon>
    </lineage>
</organism>
<feature type="domain" description="T-SNARE coiled-coil homology" evidence="15">
    <location>
        <begin position="559"/>
        <end position="611"/>
    </location>
</feature>
<name>A0A1I5W5Z9_9GAMM</name>
<keyword evidence="12" id="KW-0175">Coiled coil</keyword>
<keyword evidence="8 13" id="KW-0472">Membrane</keyword>
<protein>
    <submittedName>
        <fullName evidence="17">Methyl-accepting chemotaxis protein</fullName>
    </submittedName>
</protein>
<dbReference type="EMBL" id="FOWR01000044">
    <property type="protein sequence ID" value="SFQ14686.1"/>
    <property type="molecule type" value="Genomic_DNA"/>
</dbReference>
<dbReference type="PRINTS" id="PR00260">
    <property type="entry name" value="CHEMTRNSDUCR"/>
</dbReference>
<evidence type="ECO:0000256" key="11">
    <source>
        <dbReference type="PROSITE-ProRule" id="PRU00284"/>
    </source>
</evidence>
<dbReference type="FunFam" id="1.10.287.950:FF:000001">
    <property type="entry name" value="Methyl-accepting chemotaxis sensory transducer"/>
    <property type="match status" value="1"/>
</dbReference>
<comment type="similarity">
    <text evidence="10">Belongs to the methyl-accepting chemotaxis (MCP) protein family.</text>
</comment>
<keyword evidence="9 11" id="KW-0807">Transducer</keyword>
<dbReference type="GeneID" id="35873312"/>
<feature type="coiled-coil region" evidence="12">
    <location>
        <begin position="517"/>
        <end position="544"/>
    </location>
</feature>
<evidence type="ECO:0000313" key="18">
    <source>
        <dbReference type="Proteomes" id="UP000182692"/>
    </source>
</evidence>
<dbReference type="CDD" id="cd06225">
    <property type="entry name" value="HAMP"/>
    <property type="match status" value="1"/>
</dbReference>
<dbReference type="Gene3D" id="3.30.450.20">
    <property type="entry name" value="PAS domain"/>
    <property type="match status" value="1"/>
</dbReference>
<keyword evidence="4" id="KW-0145">Chemotaxis</keyword>
<dbReference type="InterPro" id="IPR004089">
    <property type="entry name" value="MCPsignal_dom"/>
</dbReference>
<evidence type="ECO:0000313" key="17">
    <source>
        <dbReference type="EMBL" id="SFQ14686.1"/>
    </source>
</evidence>
<dbReference type="Proteomes" id="UP000182692">
    <property type="component" value="Unassembled WGS sequence"/>
</dbReference>
<dbReference type="SMART" id="SM00304">
    <property type="entry name" value="HAMP"/>
    <property type="match status" value="2"/>
</dbReference>
<dbReference type="PANTHER" id="PTHR32089:SF39">
    <property type="entry name" value="METHYL-ACCEPTING CHEMOTAXIS PROTEIN HLYB"/>
    <property type="match status" value="1"/>
</dbReference>
<dbReference type="GO" id="GO:0007165">
    <property type="term" value="P:signal transduction"/>
    <property type="evidence" value="ECO:0007669"/>
    <property type="project" value="UniProtKB-KW"/>
</dbReference>
<evidence type="ECO:0000256" key="7">
    <source>
        <dbReference type="ARBA" id="ARBA00022989"/>
    </source>
</evidence>
<evidence type="ECO:0000256" key="10">
    <source>
        <dbReference type="ARBA" id="ARBA00029447"/>
    </source>
</evidence>
<keyword evidence="7 13" id="KW-1133">Transmembrane helix</keyword>
<feature type="transmembrane region" description="Helical" evidence="13">
    <location>
        <begin position="9"/>
        <end position="29"/>
    </location>
</feature>
<evidence type="ECO:0000256" key="9">
    <source>
        <dbReference type="ARBA" id="ARBA00023224"/>
    </source>
</evidence>
<evidence type="ECO:0000256" key="6">
    <source>
        <dbReference type="ARBA" id="ARBA00022692"/>
    </source>
</evidence>
<dbReference type="Pfam" id="PF17201">
    <property type="entry name" value="Cache_3-Cache_2"/>
    <property type="match status" value="1"/>
</dbReference>
<dbReference type="OrthoDB" id="2489132at2"/>
<dbReference type="InterPro" id="IPR033462">
    <property type="entry name" value="Cache_3-Cache_2"/>
</dbReference>
<evidence type="ECO:0000256" key="13">
    <source>
        <dbReference type="SAM" id="Phobius"/>
    </source>
</evidence>
<dbReference type="PANTHER" id="PTHR32089">
    <property type="entry name" value="METHYL-ACCEPTING CHEMOTAXIS PROTEIN MCPB"/>
    <property type="match status" value="1"/>
</dbReference>
<dbReference type="InterPro" id="IPR003660">
    <property type="entry name" value="HAMP_dom"/>
</dbReference>
<evidence type="ECO:0000256" key="3">
    <source>
        <dbReference type="ARBA" id="ARBA00022481"/>
    </source>
</evidence>
<dbReference type="Pfam" id="PF00015">
    <property type="entry name" value="MCPsignal"/>
    <property type="match status" value="1"/>
</dbReference>
<dbReference type="GO" id="GO:0006935">
    <property type="term" value="P:chemotaxis"/>
    <property type="evidence" value="ECO:0007669"/>
    <property type="project" value="UniProtKB-KW"/>
</dbReference>
<dbReference type="PROSITE" id="PS50111">
    <property type="entry name" value="CHEMOTAXIS_TRANSDUC_2"/>
    <property type="match status" value="1"/>
</dbReference>
<feature type="domain" description="Methyl-accepting transducer" evidence="14">
    <location>
        <begin position="362"/>
        <end position="598"/>
    </location>
</feature>
<dbReference type="GO" id="GO:0004888">
    <property type="term" value="F:transmembrane signaling receptor activity"/>
    <property type="evidence" value="ECO:0007669"/>
    <property type="project" value="InterPro"/>
</dbReference>
<keyword evidence="6 13" id="KW-0812">Transmembrane</keyword>
<dbReference type="SUPFAM" id="SSF58104">
    <property type="entry name" value="Methyl-accepting chemotaxis protein (MCP) signaling domain"/>
    <property type="match status" value="1"/>
</dbReference>
<dbReference type="InterPro" id="IPR004090">
    <property type="entry name" value="Chemotax_Me-accpt_rcpt"/>
</dbReference>
<evidence type="ECO:0000259" key="16">
    <source>
        <dbReference type="PROSITE" id="PS50885"/>
    </source>
</evidence>
<dbReference type="CDD" id="cd12912">
    <property type="entry name" value="PDC2_MCP_like"/>
    <property type="match status" value="1"/>
</dbReference>
<evidence type="ECO:0000259" key="14">
    <source>
        <dbReference type="PROSITE" id="PS50111"/>
    </source>
</evidence>
<dbReference type="STRING" id="1121869.SAMN03084138_04175"/>
<dbReference type="InterPro" id="IPR000727">
    <property type="entry name" value="T_SNARE_dom"/>
</dbReference>
<dbReference type="GO" id="GO:0005886">
    <property type="term" value="C:plasma membrane"/>
    <property type="evidence" value="ECO:0007669"/>
    <property type="project" value="UniProtKB-SubCell"/>
</dbReference>
<gene>
    <name evidence="17" type="ORF">SAMN03084138_04175</name>
</gene>
<evidence type="ECO:0000256" key="12">
    <source>
        <dbReference type="SAM" id="Coils"/>
    </source>
</evidence>
<dbReference type="PROSITE" id="PS50192">
    <property type="entry name" value="T_SNARE"/>
    <property type="match status" value="1"/>
</dbReference>
<evidence type="ECO:0000256" key="8">
    <source>
        <dbReference type="ARBA" id="ARBA00023136"/>
    </source>
</evidence>
<accession>A0A1I5W5Z9</accession>
<dbReference type="RefSeq" id="WP_074928454.1">
    <property type="nucleotide sequence ID" value="NZ_FOWR01000044.1"/>
</dbReference>
<dbReference type="CDD" id="cd11386">
    <property type="entry name" value="MCP_signal"/>
    <property type="match status" value="1"/>
</dbReference>